<dbReference type="Gene3D" id="2.60.120.590">
    <property type="entry name" value="Alpha-ketoglutarate-dependent dioxygenase AlkB-like"/>
    <property type="match status" value="1"/>
</dbReference>
<dbReference type="PANTHER" id="PTHR10687">
    <property type="entry name" value="SECRETORY CARRIER-ASSOCIATED MEMBRANE PROTEIN SCAMP"/>
    <property type="match status" value="1"/>
</dbReference>
<dbReference type="CDD" id="cd06089">
    <property type="entry name" value="KOW_RPL26"/>
    <property type="match status" value="1"/>
</dbReference>
<dbReference type="SUPFAM" id="SSF51197">
    <property type="entry name" value="Clavaminate synthase-like"/>
    <property type="match status" value="1"/>
</dbReference>
<gene>
    <name evidence="10" type="ORF">E3Q10_00322</name>
</gene>
<feature type="transmembrane region" description="Helical" evidence="8">
    <location>
        <begin position="163"/>
        <end position="187"/>
    </location>
</feature>
<feature type="compositionally biased region" description="Polar residues" evidence="7">
    <location>
        <begin position="27"/>
        <end position="48"/>
    </location>
</feature>
<dbReference type="InterPro" id="IPR007273">
    <property type="entry name" value="SCAMP"/>
</dbReference>
<feature type="compositionally biased region" description="Acidic residues" evidence="7">
    <location>
        <begin position="9"/>
        <end position="26"/>
    </location>
</feature>
<proteinExistence type="predicted"/>
<dbReference type="GO" id="GO:0055038">
    <property type="term" value="C:recycling endosome membrane"/>
    <property type="evidence" value="ECO:0007669"/>
    <property type="project" value="TreeGrafter"/>
</dbReference>
<evidence type="ECO:0000313" key="10">
    <source>
        <dbReference type="EMBL" id="TIC34303.1"/>
    </source>
</evidence>
<sequence>MNKEPENPFIDDEAQNPFINDDDDLETPTQTNSFTYPTAGTATTANVTQREEDLERREMDIQLRESRIKQFGRNNWPSFYPLIYLDIKEEIPAEHRSTTLLAYRLWLFLVAVFAINWVACLLLLIQGDGFESLAAASGYLLIIPLSFLLWFRPLYNALMKGHAFYYLVYLFFAGCHIVFSVYVFIGIPSTGGAGLINTIRAFTSGKIAAGVLCAVSTVGWAIQGLGFAWIYLQIYKLYKRKGLTIDAAKSEVTAHGFRAPGQFVHPADRVKYWNIVPKDTVRILKGRQDIKKDSDGNDVITPVLQVDQFKNRVFPESGLKQKRSVPLSASNPDIRFQSKVKPVHYSNVQLFLGNLPPKNDPNGEKLPTYAVSLRRSKAIVRSKVRLDGTRTQHRLVWKRFATKISPPDREFDLSKPIPWPTYEKIQRKDYTDKETSENVLNRVTFNPSPLTKSTSRTSYDYILGKKEAGPIELAIAHELANPHSKHKRAQRYAERQRKWAYRLQELEKSEKSSGVWTTAAQAQNEARRLWTIERAVARAEQKLVDSQGTPEKRENKRVLREAKKAAKEARRSALLSNLVLNKDGKIREAEQKELIDTKKPKRDLLLEEITKPAFVDNYKLEDMRGGDFFHMNEFLKQNEANELYNQALKLEFYRPTLKIYGKDVIQSRQVAVYAIEEKRAHMKYSNHDAKVNHPFPQLVNQIAGRLKEVTGVDFTHCMLNYYQDGSVYIGKHNDNFNNQVIATVSLGAERTIHLSPQTTKAALKVYPETDVPGREKSTLKLTNGSLFVMQGSTQRYWKHEIKKEPKVKTGRISLTYRQIVD</sequence>
<dbReference type="InterPro" id="IPR037151">
    <property type="entry name" value="AlkB-like_sf"/>
</dbReference>
<evidence type="ECO:0000256" key="7">
    <source>
        <dbReference type="SAM" id="MobiDB-lite"/>
    </source>
</evidence>
<evidence type="ECO:0000256" key="1">
    <source>
        <dbReference type="ARBA" id="ARBA00004141"/>
    </source>
</evidence>
<evidence type="ECO:0000256" key="6">
    <source>
        <dbReference type="ARBA" id="ARBA00023274"/>
    </source>
</evidence>
<feature type="transmembrane region" description="Helical" evidence="8">
    <location>
        <begin position="132"/>
        <end position="151"/>
    </location>
</feature>
<evidence type="ECO:0000313" key="11">
    <source>
        <dbReference type="Proteomes" id="UP000305647"/>
    </source>
</evidence>
<keyword evidence="6" id="KW-0687">Ribonucleoprotein</keyword>
<comment type="caution">
    <text evidence="10">The sequence shown here is derived from an EMBL/GenBank/DDBJ whole genome shotgun (WGS) entry which is preliminary data.</text>
</comment>
<dbReference type="PANTHER" id="PTHR10687:SF90">
    <property type="entry name" value="SECRETORY CARRIER MEMBRANE PROTEIN"/>
    <property type="match status" value="1"/>
</dbReference>
<evidence type="ECO:0000256" key="4">
    <source>
        <dbReference type="ARBA" id="ARBA00022989"/>
    </source>
</evidence>
<dbReference type="GO" id="GO:0015031">
    <property type="term" value="P:protein transport"/>
    <property type="evidence" value="ECO:0007669"/>
    <property type="project" value="InterPro"/>
</dbReference>
<protein>
    <recommendedName>
        <fullName evidence="9">Fe2OG dioxygenase domain-containing protein</fullName>
    </recommendedName>
</protein>
<evidence type="ECO:0000256" key="8">
    <source>
        <dbReference type="SAM" id="Phobius"/>
    </source>
</evidence>
<evidence type="ECO:0000256" key="5">
    <source>
        <dbReference type="ARBA" id="ARBA00023136"/>
    </source>
</evidence>
<dbReference type="Pfam" id="PF13532">
    <property type="entry name" value="2OG-FeII_Oxy_2"/>
    <property type="match status" value="1"/>
</dbReference>
<keyword evidence="2 8" id="KW-0812">Transmembrane</keyword>
<dbReference type="Gene3D" id="2.30.30.30">
    <property type="match status" value="1"/>
</dbReference>
<keyword evidence="3" id="KW-0689">Ribosomal protein</keyword>
<dbReference type="GO" id="GO:0005840">
    <property type="term" value="C:ribosome"/>
    <property type="evidence" value="ECO:0007669"/>
    <property type="project" value="UniProtKB-KW"/>
</dbReference>
<feature type="region of interest" description="Disordered" evidence="7">
    <location>
        <begin position="1"/>
        <end position="53"/>
    </location>
</feature>
<comment type="subcellular location">
    <subcellularLocation>
        <location evidence="1">Membrane</location>
        <topology evidence="1">Multi-pass membrane protein</topology>
    </subcellularLocation>
</comment>
<dbReference type="InterPro" id="IPR014722">
    <property type="entry name" value="Rib_uL2_dom2"/>
</dbReference>
<dbReference type="GO" id="GO:0032588">
    <property type="term" value="C:trans-Golgi network membrane"/>
    <property type="evidence" value="ECO:0007669"/>
    <property type="project" value="TreeGrafter"/>
</dbReference>
<feature type="transmembrane region" description="Helical" evidence="8">
    <location>
        <begin position="105"/>
        <end position="126"/>
    </location>
</feature>
<dbReference type="GO" id="GO:0003723">
    <property type="term" value="F:RNA binding"/>
    <property type="evidence" value="ECO:0007669"/>
    <property type="project" value="InterPro"/>
</dbReference>
<name>A0A4T0PXJ1_9BASI</name>
<dbReference type="GO" id="GO:1990904">
    <property type="term" value="C:ribonucleoprotein complex"/>
    <property type="evidence" value="ECO:0007669"/>
    <property type="project" value="UniProtKB-KW"/>
</dbReference>
<dbReference type="AlphaFoldDB" id="A0A4T0PXJ1"/>
<dbReference type="PROSITE" id="PS51471">
    <property type="entry name" value="FE2OG_OXY"/>
    <property type="match status" value="1"/>
</dbReference>
<dbReference type="InterPro" id="IPR005123">
    <property type="entry name" value="Oxoglu/Fe-dep_dioxygenase_dom"/>
</dbReference>
<evidence type="ECO:0000256" key="2">
    <source>
        <dbReference type="ARBA" id="ARBA00022692"/>
    </source>
</evidence>
<dbReference type="InterPro" id="IPR041988">
    <property type="entry name" value="Ribosomal_uL24_KOW"/>
</dbReference>
<reference evidence="10 11" key="1">
    <citation type="submission" date="2019-03" db="EMBL/GenBank/DDBJ databases">
        <title>Sequencing 25 genomes of Wallemia mellicola.</title>
        <authorList>
            <person name="Gostincar C."/>
        </authorList>
    </citation>
    <scope>NUCLEOTIDE SEQUENCE [LARGE SCALE GENOMIC DNA]</scope>
    <source>
        <strain evidence="10 11">EXF-8738</strain>
    </source>
</reference>
<dbReference type="Proteomes" id="UP000305647">
    <property type="component" value="Unassembled WGS sequence"/>
</dbReference>
<keyword evidence="5 8" id="KW-0472">Membrane</keyword>
<evidence type="ECO:0000256" key="3">
    <source>
        <dbReference type="ARBA" id="ARBA00022980"/>
    </source>
</evidence>
<keyword evidence="4 8" id="KW-1133">Transmembrane helix</keyword>
<dbReference type="EMBL" id="SPRO01000002">
    <property type="protein sequence ID" value="TIC34303.1"/>
    <property type="molecule type" value="Genomic_DNA"/>
</dbReference>
<feature type="transmembrane region" description="Helical" evidence="8">
    <location>
        <begin position="207"/>
        <end position="232"/>
    </location>
</feature>
<dbReference type="InterPro" id="IPR027450">
    <property type="entry name" value="AlkB-like"/>
</dbReference>
<accession>A0A4T0PXJ1</accession>
<evidence type="ECO:0000259" key="9">
    <source>
        <dbReference type="PROSITE" id="PS51471"/>
    </source>
</evidence>
<feature type="domain" description="Fe2OG dioxygenase" evidence="9">
    <location>
        <begin position="713"/>
        <end position="820"/>
    </location>
</feature>
<organism evidence="10 11">
    <name type="scientific">Wallemia mellicola</name>
    <dbReference type="NCBI Taxonomy" id="1708541"/>
    <lineage>
        <taxon>Eukaryota</taxon>
        <taxon>Fungi</taxon>
        <taxon>Dikarya</taxon>
        <taxon>Basidiomycota</taxon>
        <taxon>Wallemiomycotina</taxon>
        <taxon>Wallemiomycetes</taxon>
        <taxon>Wallemiales</taxon>
        <taxon>Wallemiaceae</taxon>
        <taxon>Wallemia</taxon>
    </lineage>
</organism>
<dbReference type="Pfam" id="PF04144">
    <property type="entry name" value="SCAMP"/>
    <property type="match status" value="1"/>
</dbReference>